<accession>A0A6J4V0D3</accession>
<feature type="transmembrane region" description="Helical" evidence="2">
    <location>
        <begin position="72"/>
        <end position="96"/>
    </location>
</feature>
<feature type="region of interest" description="Disordered" evidence="1">
    <location>
        <begin position="1"/>
        <end position="39"/>
    </location>
</feature>
<reference evidence="3" key="1">
    <citation type="submission" date="2020-02" db="EMBL/GenBank/DDBJ databases">
        <authorList>
            <person name="Meier V. D."/>
        </authorList>
    </citation>
    <scope>NUCLEOTIDE SEQUENCE</scope>
    <source>
        <strain evidence="3">AVDCRST_MAG70</strain>
    </source>
</reference>
<sequence>MAVTAPPRPPATRPPGPPPTVPPRPRTDRDDSPRRPDEPDHAAAWAFIWILFAFKMITVFLIWWASRSYETGVFLAATTWFWIVVPMLALAAPIAFRWRLIRVRRRRAQLQRSEWLVDLR</sequence>
<name>A0A6J4V0D3_9BACT</name>
<dbReference type="AlphaFoldDB" id="A0A6J4V0D3"/>
<gene>
    <name evidence="3" type="ORF">AVDCRST_MAG70-1956</name>
</gene>
<feature type="compositionally biased region" description="Pro residues" evidence="1">
    <location>
        <begin position="1"/>
        <end position="24"/>
    </location>
</feature>
<proteinExistence type="predicted"/>
<keyword evidence="2" id="KW-1133">Transmembrane helix</keyword>
<organism evidence="3">
    <name type="scientific">uncultured Thermomicrobiales bacterium</name>
    <dbReference type="NCBI Taxonomy" id="1645740"/>
    <lineage>
        <taxon>Bacteria</taxon>
        <taxon>Pseudomonadati</taxon>
        <taxon>Thermomicrobiota</taxon>
        <taxon>Thermomicrobia</taxon>
        <taxon>Thermomicrobiales</taxon>
        <taxon>environmental samples</taxon>
    </lineage>
</organism>
<evidence type="ECO:0000313" key="3">
    <source>
        <dbReference type="EMBL" id="CAA9564896.1"/>
    </source>
</evidence>
<keyword evidence="2" id="KW-0472">Membrane</keyword>
<evidence type="ECO:0000256" key="1">
    <source>
        <dbReference type="SAM" id="MobiDB-lite"/>
    </source>
</evidence>
<protein>
    <submittedName>
        <fullName evidence="3">Uncharacterized protein</fullName>
    </submittedName>
</protein>
<keyword evidence="2" id="KW-0812">Transmembrane</keyword>
<evidence type="ECO:0000256" key="2">
    <source>
        <dbReference type="SAM" id="Phobius"/>
    </source>
</evidence>
<feature type="compositionally biased region" description="Basic and acidic residues" evidence="1">
    <location>
        <begin position="25"/>
        <end position="39"/>
    </location>
</feature>
<feature type="transmembrane region" description="Helical" evidence="2">
    <location>
        <begin position="42"/>
        <end position="66"/>
    </location>
</feature>
<dbReference type="EMBL" id="CADCWH010000312">
    <property type="protein sequence ID" value="CAA9564896.1"/>
    <property type="molecule type" value="Genomic_DNA"/>
</dbReference>